<dbReference type="AlphaFoldDB" id="X1NC92"/>
<dbReference type="Gene3D" id="3.90.550.10">
    <property type="entry name" value="Spore Coat Polysaccharide Biosynthesis Protein SpsA, Chain A"/>
    <property type="match status" value="1"/>
</dbReference>
<dbReference type="GO" id="GO:0005737">
    <property type="term" value="C:cytoplasm"/>
    <property type="evidence" value="ECO:0007669"/>
    <property type="project" value="InterPro"/>
</dbReference>
<sequence>DLLDEDGKAVRDGKSEGMVIGLLVAMLAQKEYVGFVDADNYFPGAVWEYVKCYAAGFSISQSPYAMVRILWRYKPKISGEIYFRKWGRVSETTNKCLNSLISAKTGFETDIIKTANAGEHAMSINLAKILPFASGYAVEPQEIVSLCEDYGGVLPTANKKIAKDGIEIFQIESRNPHFHEEKGIVHLREMLLQGLSTVYHSSLCDEETKRMVIRELVAQRAAKRGEEPAKPHINLPLRKMNIKSFIDFMAERMDSYSALKG</sequence>
<dbReference type="GO" id="GO:0050504">
    <property type="term" value="F:mannosyl-3-phosphoglycerate synthase activity"/>
    <property type="evidence" value="ECO:0007669"/>
    <property type="project" value="InterPro"/>
</dbReference>
<proteinExistence type="predicted"/>
<dbReference type="Pfam" id="PF09488">
    <property type="entry name" value="Osmo_MPGsynth"/>
    <property type="match status" value="1"/>
</dbReference>
<dbReference type="InterPro" id="IPR029044">
    <property type="entry name" value="Nucleotide-diphossugar_trans"/>
</dbReference>
<dbReference type="EMBL" id="BARV01006715">
    <property type="protein sequence ID" value="GAI16289.1"/>
    <property type="molecule type" value="Genomic_DNA"/>
</dbReference>
<evidence type="ECO:0008006" key="2">
    <source>
        <dbReference type="Google" id="ProtNLM"/>
    </source>
</evidence>
<dbReference type="GO" id="GO:0051479">
    <property type="term" value="P:mannosylglycerate biosynthetic process"/>
    <property type="evidence" value="ECO:0007669"/>
    <property type="project" value="InterPro"/>
</dbReference>
<accession>X1NC92</accession>
<evidence type="ECO:0000313" key="1">
    <source>
        <dbReference type="EMBL" id="GAI16289.1"/>
    </source>
</evidence>
<dbReference type="NCBIfam" id="TIGR02460">
    <property type="entry name" value="osmo_MPGsynth"/>
    <property type="match status" value="1"/>
</dbReference>
<gene>
    <name evidence="1" type="ORF">S06H3_13758</name>
</gene>
<name>X1NC92_9ZZZZ</name>
<dbReference type="InterPro" id="IPR012812">
    <property type="entry name" value="Osmo_MPG_synth"/>
</dbReference>
<organism evidence="1">
    <name type="scientific">marine sediment metagenome</name>
    <dbReference type="NCBI Taxonomy" id="412755"/>
    <lineage>
        <taxon>unclassified sequences</taxon>
        <taxon>metagenomes</taxon>
        <taxon>ecological metagenomes</taxon>
    </lineage>
</organism>
<comment type="caution">
    <text evidence="1">The sequence shown here is derived from an EMBL/GenBank/DDBJ whole genome shotgun (WGS) entry which is preliminary data.</text>
</comment>
<feature type="non-terminal residue" evidence="1">
    <location>
        <position position="1"/>
    </location>
</feature>
<reference evidence="1" key="1">
    <citation type="journal article" date="2014" name="Front. Microbiol.">
        <title>High frequency of phylogenetically diverse reductive dehalogenase-homologous genes in deep subseafloor sedimentary metagenomes.</title>
        <authorList>
            <person name="Kawai M."/>
            <person name="Futagami T."/>
            <person name="Toyoda A."/>
            <person name="Takaki Y."/>
            <person name="Nishi S."/>
            <person name="Hori S."/>
            <person name="Arai W."/>
            <person name="Tsubouchi T."/>
            <person name="Morono Y."/>
            <person name="Uchiyama I."/>
            <person name="Ito T."/>
            <person name="Fujiyama A."/>
            <person name="Inagaki F."/>
            <person name="Takami H."/>
        </authorList>
    </citation>
    <scope>NUCLEOTIDE SEQUENCE</scope>
    <source>
        <strain evidence="1">Expedition CK06-06</strain>
    </source>
</reference>
<protein>
    <recommendedName>
        <fullName evidence="2">Mannosyl-3-phosphoglycerate synthase</fullName>
    </recommendedName>
</protein>